<dbReference type="AlphaFoldDB" id="A0A0D3KUJ9"/>
<dbReference type="Gene3D" id="3.50.7.10">
    <property type="entry name" value="GroEL"/>
    <property type="match status" value="1"/>
</dbReference>
<keyword evidence="9" id="KW-1185">Reference proteome</keyword>
<accession>A0A0D3KUJ9</accession>
<dbReference type="KEGG" id="ehx:EMIHUDRAFT_433378"/>
<dbReference type="GO" id="GO:0005524">
    <property type="term" value="F:ATP binding"/>
    <property type="evidence" value="ECO:0007669"/>
    <property type="project" value="UniProtKB-KW"/>
</dbReference>
<dbReference type="RefSeq" id="XP_005791863.1">
    <property type="nucleotide sequence ID" value="XM_005791806.1"/>
</dbReference>
<evidence type="ECO:0000313" key="9">
    <source>
        <dbReference type="Proteomes" id="UP000013827"/>
    </source>
</evidence>
<dbReference type="InterPro" id="IPR027409">
    <property type="entry name" value="GroEL-like_apical_dom_sf"/>
</dbReference>
<dbReference type="FunFam" id="3.50.7.10:FF:000004">
    <property type="entry name" value="T-complex protein 1 subunit zeta"/>
    <property type="match status" value="1"/>
</dbReference>
<comment type="subcellular location">
    <subcellularLocation>
        <location evidence="1">Cytoplasm</location>
    </subcellularLocation>
</comment>
<dbReference type="GO" id="GO:0005737">
    <property type="term" value="C:cytoplasm"/>
    <property type="evidence" value="ECO:0007669"/>
    <property type="project" value="UniProtKB-SubCell"/>
</dbReference>
<evidence type="ECO:0000256" key="7">
    <source>
        <dbReference type="RuleBase" id="RU004187"/>
    </source>
</evidence>
<dbReference type="STRING" id="2903.R1G0U3"/>
<dbReference type="OMA" id="LHPRIMT"/>
<dbReference type="InterPro" id="IPR027413">
    <property type="entry name" value="GROEL-like_equatorial_sf"/>
</dbReference>
<dbReference type="eggNOG" id="KOG0359">
    <property type="taxonomic scope" value="Eukaryota"/>
</dbReference>
<dbReference type="FunFam" id="1.10.560.10:FF:000058">
    <property type="entry name" value="T-complex protein 1 subunit zeta"/>
    <property type="match status" value="1"/>
</dbReference>
<dbReference type="GO" id="GO:0051082">
    <property type="term" value="F:unfolded protein binding"/>
    <property type="evidence" value="ECO:0007669"/>
    <property type="project" value="InterPro"/>
</dbReference>
<dbReference type="InterPro" id="IPR053374">
    <property type="entry name" value="TCP-1_chaperonin"/>
</dbReference>
<evidence type="ECO:0000256" key="2">
    <source>
        <dbReference type="ARBA" id="ARBA00008020"/>
    </source>
</evidence>
<evidence type="ECO:0000256" key="1">
    <source>
        <dbReference type="ARBA" id="ARBA00004496"/>
    </source>
</evidence>
<dbReference type="PaxDb" id="2903-EOD39434"/>
<dbReference type="InterPro" id="IPR002423">
    <property type="entry name" value="Cpn60/GroEL/TCP-1"/>
</dbReference>
<evidence type="ECO:0008006" key="10">
    <source>
        <dbReference type="Google" id="ProtNLM"/>
    </source>
</evidence>
<dbReference type="NCBIfam" id="NF041083">
    <property type="entry name" value="thermosome_beta"/>
    <property type="match status" value="1"/>
</dbReference>
<dbReference type="Gene3D" id="3.30.260.10">
    <property type="entry name" value="TCP-1-like chaperonin intermediate domain"/>
    <property type="match status" value="1"/>
</dbReference>
<dbReference type="SUPFAM" id="SSF54849">
    <property type="entry name" value="GroEL-intermediate domain like"/>
    <property type="match status" value="1"/>
</dbReference>
<dbReference type="Proteomes" id="UP000013827">
    <property type="component" value="Unassembled WGS sequence"/>
</dbReference>
<dbReference type="SUPFAM" id="SSF48592">
    <property type="entry name" value="GroEL equatorial domain-like"/>
    <property type="match status" value="1"/>
</dbReference>
<evidence type="ECO:0000256" key="6">
    <source>
        <dbReference type="ARBA" id="ARBA00023186"/>
    </source>
</evidence>
<evidence type="ECO:0000256" key="4">
    <source>
        <dbReference type="ARBA" id="ARBA00022741"/>
    </source>
</evidence>
<dbReference type="NCBIfam" id="TIGR02347">
    <property type="entry name" value="chap_CCT_zeta"/>
    <property type="match status" value="1"/>
</dbReference>
<dbReference type="InterPro" id="IPR012722">
    <property type="entry name" value="Chap_CCT_zeta"/>
</dbReference>
<keyword evidence="5 7" id="KW-0067">ATP-binding</keyword>
<keyword evidence="3" id="KW-0963">Cytoplasm</keyword>
<dbReference type="EnsemblProtists" id="EOD39434">
    <property type="protein sequence ID" value="EOD39434"/>
    <property type="gene ID" value="EMIHUDRAFT_433378"/>
</dbReference>
<dbReference type="GeneID" id="17284705"/>
<dbReference type="PROSITE" id="PS00995">
    <property type="entry name" value="TCP1_3"/>
    <property type="match status" value="1"/>
</dbReference>
<dbReference type="PRINTS" id="PR00304">
    <property type="entry name" value="TCOMPLEXTCP1"/>
</dbReference>
<reference evidence="8" key="2">
    <citation type="submission" date="2024-10" db="UniProtKB">
        <authorList>
            <consortium name="EnsemblProtists"/>
        </authorList>
    </citation>
    <scope>IDENTIFICATION</scope>
</reference>
<evidence type="ECO:0000313" key="8">
    <source>
        <dbReference type="EnsemblProtists" id="EOD39434"/>
    </source>
</evidence>
<name>A0A0D3KUJ9_EMIH1</name>
<dbReference type="PROSITE" id="PS00750">
    <property type="entry name" value="TCP1_1"/>
    <property type="match status" value="1"/>
</dbReference>
<dbReference type="InterPro" id="IPR002194">
    <property type="entry name" value="Chaperonin_TCP-1_CS"/>
</dbReference>
<keyword evidence="6 7" id="KW-0143">Chaperone</keyword>
<dbReference type="HOGENOM" id="CLU_008891_3_1_1"/>
<sequence>MAATQQLNPNADVLKSGQASLMNINAARGLQDVLKSNLGPKGTLKMLVGGAGDIKLTKDGNTLLHEMQIQNPTACMIARIATAQDDITGDGTTSAVLVVGEMMKQAERHLSDGVHPRLLCEGIELAKTSLLEYIDRTALAKDCADRDLLLQIAQCSLRTKMHRELADMFTAICVDAVLTIRKPDTPLDLHMVEIMHMQHKAGTDSRLVKGLVLDHGGRHPGMPKQLSKVRVLTINYDLEYMRSEVNSGFYYSNAEEREKMVQAERKWVDDKTKLIIDLKRKACGEGETMVVINQKGIDPLALDLLAKEGILALRRAKRRNMERITLACGGEQVNSIDDMTPEVLGYAEEVSEQTLGEETYTFLEGVSNPFSCTILIKGAHPHVISQIKEAVRDGLRAVSNAVTDGQLLPGAGGIEVLCHAHLMEYRKKVQGRAKLGVQTFADALLVIPKTLADNAGYDAQDALLKLQEEQEAGSPKVGLDVETGEPLDPCAAGLWDNFRVKRQMLDSAAVIAAQLLLVDEVIRAGKQMKKG</sequence>
<protein>
    <recommendedName>
        <fullName evidence="10">T-complex protein 1 subunit zeta</fullName>
    </recommendedName>
</protein>
<dbReference type="PROSITE" id="PS00751">
    <property type="entry name" value="TCP1_2"/>
    <property type="match status" value="1"/>
</dbReference>
<dbReference type="InterPro" id="IPR017998">
    <property type="entry name" value="Chaperone_TCP-1"/>
</dbReference>
<comment type="similarity">
    <text evidence="2 7">Belongs to the TCP-1 chaperonin family.</text>
</comment>
<dbReference type="CDD" id="cd03342">
    <property type="entry name" value="TCP1_zeta"/>
    <property type="match status" value="1"/>
</dbReference>
<reference evidence="9" key="1">
    <citation type="journal article" date="2013" name="Nature">
        <title>Pan genome of the phytoplankton Emiliania underpins its global distribution.</title>
        <authorList>
            <person name="Read B.A."/>
            <person name="Kegel J."/>
            <person name="Klute M.J."/>
            <person name="Kuo A."/>
            <person name="Lefebvre S.C."/>
            <person name="Maumus F."/>
            <person name="Mayer C."/>
            <person name="Miller J."/>
            <person name="Monier A."/>
            <person name="Salamov A."/>
            <person name="Young J."/>
            <person name="Aguilar M."/>
            <person name="Claverie J.M."/>
            <person name="Frickenhaus S."/>
            <person name="Gonzalez K."/>
            <person name="Herman E.K."/>
            <person name="Lin Y.C."/>
            <person name="Napier J."/>
            <person name="Ogata H."/>
            <person name="Sarno A.F."/>
            <person name="Shmutz J."/>
            <person name="Schroeder D."/>
            <person name="de Vargas C."/>
            <person name="Verret F."/>
            <person name="von Dassow P."/>
            <person name="Valentin K."/>
            <person name="Van de Peer Y."/>
            <person name="Wheeler G."/>
            <person name="Dacks J.B."/>
            <person name="Delwiche C.F."/>
            <person name="Dyhrman S.T."/>
            <person name="Glockner G."/>
            <person name="John U."/>
            <person name="Richards T."/>
            <person name="Worden A.Z."/>
            <person name="Zhang X."/>
            <person name="Grigoriev I.V."/>
            <person name="Allen A.E."/>
            <person name="Bidle K."/>
            <person name="Borodovsky M."/>
            <person name="Bowler C."/>
            <person name="Brownlee C."/>
            <person name="Cock J.M."/>
            <person name="Elias M."/>
            <person name="Gladyshev V.N."/>
            <person name="Groth M."/>
            <person name="Guda C."/>
            <person name="Hadaegh A."/>
            <person name="Iglesias-Rodriguez M.D."/>
            <person name="Jenkins J."/>
            <person name="Jones B.M."/>
            <person name="Lawson T."/>
            <person name="Leese F."/>
            <person name="Lindquist E."/>
            <person name="Lobanov A."/>
            <person name="Lomsadze A."/>
            <person name="Malik S.B."/>
            <person name="Marsh M.E."/>
            <person name="Mackinder L."/>
            <person name="Mock T."/>
            <person name="Mueller-Roeber B."/>
            <person name="Pagarete A."/>
            <person name="Parker M."/>
            <person name="Probert I."/>
            <person name="Quesneville H."/>
            <person name="Raines C."/>
            <person name="Rensing S.A."/>
            <person name="Riano-Pachon D.M."/>
            <person name="Richier S."/>
            <person name="Rokitta S."/>
            <person name="Shiraiwa Y."/>
            <person name="Soanes D.M."/>
            <person name="van der Giezen M."/>
            <person name="Wahlund T.M."/>
            <person name="Williams B."/>
            <person name="Wilson W."/>
            <person name="Wolfe G."/>
            <person name="Wurch L.L."/>
        </authorList>
    </citation>
    <scope>NUCLEOTIDE SEQUENCE</scope>
</reference>
<keyword evidence="4 7" id="KW-0547">Nucleotide-binding</keyword>
<dbReference type="Gene3D" id="1.10.560.10">
    <property type="entry name" value="GroEL-like equatorial domain"/>
    <property type="match status" value="1"/>
</dbReference>
<proteinExistence type="inferred from homology"/>
<dbReference type="FunFam" id="1.10.560.10:FF:000038">
    <property type="entry name" value="Chaperonin containing TCP1 subunit 6B"/>
    <property type="match status" value="1"/>
</dbReference>
<dbReference type="GO" id="GO:0140662">
    <property type="term" value="F:ATP-dependent protein folding chaperone"/>
    <property type="evidence" value="ECO:0007669"/>
    <property type="project" value="InterPro"/>
</dbReference>
<evidence type="ECO:0000256" key="5">
    <source>
        <dbReference type="ARBA" id="ARBA00022840"/>
    </source>
</evidence>
<evidence type="ECO:0000256" key="3">
    <source>
        <dbReference type="ARBA" id="ARBA00022490"/>
    </source>
</evidence>
<organism evidence="8 9">
    <name type="scientific">Emiliania huxleyi (strain CCMP1516)</name>
    <dbReference type="NCBI Taxonomy" id="280463"/>
    <lineage>
        <taxon>Eukaryota</taxon>
        <taxon>Haptista</taxon>
        <taxon>Haptophyta</taxon>
        <taxon>Prymnesiophyceae</taxon>
        <taxon>Isochrysidales</taxon>
        <taxon>Noelaerhabdaceae</taxon>
        <taxon>Emiliania</taxon>
    </lineage>
</organism>
<dbReference type="Pfam" id="PF00118">
    <property type="entry name" value="Cpn60_TCP1"/>
    <property type="match status" value="1"/>
</dbReference>
<dbReference type="SUPFAM" id="SSF52029">
    <property type="entry name" value="GroEL apical domain-like"/>
    <property type="match status" value="1"/>
</dbReference>
<dbReference type="GO" id="GO:0016887">
    <property type="term" value="F:ATP hydrolysis activity"/>
    <property type="evidence" value="ECO:0007669"/>
    <property type="project" value="InterPro"/>
</dbReference>
<dbReference type="InterPro" id="IPR027410">
    <property type="entry name" value="TCP-1-like_intermed_sf"/>
</dbReference>
<dbReference type="PANTHER" id="PTHR11353">
    <property type="entry name" value="CHAPERONIN"/>
    <property type="match status" value="1"/>
</dbReference>